<organism evidence="2 3">
    <name type="scientific">Heterostelium pallidum (strain ATCC 26659 / Pp 5 / PN500)</name>
    <name type="common">Cellular slime mold</name>
    <name type="synonym">Polysphondylium pallidum</name>
    <dbReference type="NCBI Taxonomy" id="670386"/>
    <lineage>
        <taxon>Eukaryota</taxon>
        <taxon>Amoebozoa</taxon>
        <taxon>Evosea</taxon>
        <taxon>Eumycetozoa</taxon>
        <taxon>Dictyostelia</taxon>
        <taxon>Acytosteliales</taxon>
        <taxon>Acytosteliaceae</taxon>
        <taxon>Heterostelium</taxon>
    </lineage>
</organism>
<feature type="compositionally biased region" description="Polar residues" evidence="1">
    <location>
        <begin position="80"/>
        <end position="95"/>
    </location>
</feature>
<protein>
    <submittedName>
        <fullName evidence="2">Uncharacterized protein</fullName>
    </submittedName>
</protein>
<comment type="caution">
    <text evidence="2">The sequence shown here is derived from an EMBL/GenBank/DDBJ whole genome shotgun (WGS) entry which is preliminary data.</text>
</comment>
<feature type="region of interest" description="Disordered" evidence="1">
    <location>
        <begin position="73"/>
        <end position="142"/>
    </location>
</feature>
<evidence type="ECO:0000313" key="2">
    <source>
        <dbReference type="EMBL" id="EFA83947.1"/>
    </source>
</evidence>
<name>D3B3P9_HETP5</name>
<dbReference type="EMBL" id="ADBJ01000010">
    <property type="protein sequence ID" value="EFA83947.1"/>
    <property type="molecule type" value="Genomic_DNA"/>
</dbReference>
<proteinExistence type="predicted"/>
<dbReference type="Proteomes" id="UP000001396">
    <property type="component" value="Unassembled WGS sequence"/>
</dbReference>
<dbReference type="OMA" id="NEMNSER"/>
<evidence type="ECO:0000256" key="1">
    <source>
        <dbReference type="SAM" id="MobiDB-lite"/>
    </source>
</evidence>
<reference evidence="2 3" key="1">
    <citation type="journal article" date="2011" name="Genome Res.">
        <title>Phylogeny-wide analysis of social amoeba genomes highlights ancient origins for complex intercellular communication.</title>
        <authorList>
            <person name="Heidel A.J."/>
            <person name="Lawal H.M."/>
            <person name="Felder M."/>
            <person name="Schilde C."/>
            <person name="Helps N.R."/>
            <person name="Tunggal B."/>
            <person name="Rivero F."/>
            <person name="John U."/>
            <person name="Schleicher M."/>
            <person name="Eichinger L."/>
            <person name="Platzer M."/>
            <person name="Noegel A.A."/>
            <person name="Schaap P."/>
            <person name="Gloeckner G."/>
        </authorList>
    </citation>
    <scope>NUCLEOTIDE SEQUENCE [LARGE SCALE GENOMIC DNA]</scope>
    <source>
        <strain evidence="3">ATCC 26659 / Pp 5 / PN500</strain>
    </source>
</reference>
<sequence length="401" mass="47059">MISNLFLKKSTATLFGNNCCRLLSLQQLQQPQQSKRYMMSILSKRGHTGVTMGGGQPTALRPSAKVRRDVMRKQSKLVDPNSSEYKLSQHLQQQEQEIRNKNIPTTTNSGIAVPHSKKKSINDNENNNSNSQQEGKDVNLQESTLQTIIGSTNDEELMYRLMINEMNSERRYSEMIHQLIVDIPEWQDYNNEVLRTLKQIEIDFHAYEGTASWISYEHFEKRRIREVEQIRQRHYKRVSMAVDVRLEQYSMELDKQIEQKIETIKTEKGLTEAQMRASKEYAYLFESDDDKTPAEMEADRLAEQKKEDEQDEFDLAIERAMGNDKHLLETEKIPEEVKMLYHRTMGTTYKRKDEHFDHQFEMEPMGQTNKHSFDDSDFDLKDILKTMTNNNNNNNKPDSKK</sequence>
<dbReference type="AlphaFoldDB" id="D3B3P9"/>
<dbReference type="RefSeq" id="XP_020436064.1">
    <property type="nucleotide sequence ID" value="XM_020573992.1"/>
</dbReference>
<dbReference type="InParanoid" id="D3B3P9"/>
<accession>D3B3P9</accession>
<evidence type="ECO:0000313" key="3">
    <source>
        <dbReference type="Proteomes" id="UP000001396"/>
    </source>
</evidence>
<keyword evidence="3" id="KW-1185">Reference proteome</keyword>
<dbReference type="GeneID" id="31358540"/>
<gene>
    <name evidence="2" type="ORF">PPL_03017</name>
</gene>